<dbReference type="PANTHER" id="PTHR34001">
    <property type="entry name" value="BLL7405 PROTEIN"/>
    <property type="match status" value="1"/>
</dbReference>
<reference evidence="8" key="1">
    <citation type="journal article" date="2014" name="Int. J. Syst. Evol. Microbiol.">
        <title>Complete genome sequence of Corynebacterium casei LMG S-19264T (=DSM 44701T), isolated from a smear-ripened cheese.</title>
        <authorList>
            <consortium name="US DOE Joint Genome Institute (JGI-PGF)"/>
            <person name="Walter F."/>
            <person name="Albersmeier A."/>
            <person name="Kalinowski J."/>
            <person name="Ruckert C."/>
        </authorList>
    </citation>
    <scope>NUCLEOTIDE SEQUENCE</scope>
    <source>
        <strain evidence="8">VKM B-2347</strain>
    </source>
</reference>
<accession>A0A9W6MVE8</accession>
<evidence type="ECO:0000256" key="4">
    <source>
        <dbReference type="ARBA" id="ARBA00023237"/>
    </source>
</evidence>
<evidence type="ECO:0000256" key="5">
    <source>
        <dbReference type="ARBA" id="ARBA00038306"/>
    </source>
</evidence>
<evidence type="ECO:0000256" key="6">
    <source>
        <dbReference type="SAM" id="SignalP"/>
    </source>
</evidence>
<dbReference type="Proteomes" id="UP001143372">
    <property type="component" value="Unassembled WGS sequence"/>
</dbReference>
<dbReference type="RefSeq" id="WP_271168061.1">
    <property type="nucleotide sequence ID" value="NZ_BSFI01000007.1"/>
</dbReference>
<dbReference type="Gene3D" id="2.40.160.20">
    <property type="match status" value="1"/>
</dbReference>
<dbReference type="PANTHER" id="PTHR34001:SF3">
    <property type="entry name" value="BLL7405 PROTEIN"/>
    <property type="match status" value="1"/>
</dbReference>
<feature type="chain" id="PRO_5040978874" description="Outer membrane protein beta-barrel domain-containing protein" evidence="6">
    <location>
        <begin position="22"/>
        <end position="184"/>
    </location>
</feature>
<evidence type="ECO:0000256" key="1">
    <source>
        <dbReference type="ARBA" id="ARBA00004442"/>
    </source>
</evidence>
<dbReference type="GO" id="GO:0009279">
    <property type="term" value="C:cell outer membrane"/>
    <property type="evidence" value="ECO:0007669"/>
    <property type="project" value="UniProtKB-SubCell"/>
</dbReference>
<comment type="similarity">
    <text evidence="5">Belongs to the Omp25/RopB family.</text>
</comment>
<keyword evidence="2 6" id="KW-0732">Signal</keyword>
<protein>
    <recommendedName>
        <fullName evidence="7">Outer membrane protein beta-barrel domain-containing protein</fullName>
    </recommendedName>
</protein>
<feature type="signal peptide" evidence="6">
    <location>
        <begin position="1"/>
        <end position="21"/>
    </location>
</feature>
<proteinExistence type="inferred from homology"/>
<dbReference type="AlphaFoldDB" id="A0A9W6MVE8"/>
<dbReference type="SUPFAM" id="SSF56925">
    <property type="entry name" value="OMPA-like"/>
    <property type="match status" value="1"/>
</dbReference>
<comment type="subcellular location">
    <subcellularLocation>
        <location evidence="1">Cell outer membrane</location>
    </subcellularLocation>
</comment>
<dbReference type="InterPro" id="IPR027385">
    <property type="entry name" value="Beta-barrel_OMP"/>
</dbReference>
<dbReference type="InterPro" id="IPR011250">
    <property type="entry name" value="OMP/PagP_B-barrel"/>
</dbReference>
<feature type="domain" description="Outer membrane protein beta-barrel" evidence="7">
    <location>
        <begin position="50"/>
        <end position="184"/>
    </location>
</feature>
<name>A0A9W6MVE8_9HYPH</name>
<evidence type="ECO:0000313" key="9">
    <source>
        <dbReference type="Proteomes" id="UP001143372"/>
    </source>
</evidence>
<evidence type="ECO:0000256" key="3">
    <source>
        <dbReference type="ARBA" id="ARBA00023136"/>
    </source>
</evidence>
<comment type="caution">
    <text evidence="8">The sequence shown here is derived from an EMBL/GenBank/DDBJ whole genome shotgun (WGS) entry which is preliminary data.</text>
</comment>
<evidence type="ECO:0000256" key="2">
    <source>
        <dbReference type="ARBA" id="ARBA00022729"/>
    </source>
</evidence>
<dbReference type="EMBL" id="BSFI01000007">
    <property type="protein sequence ID" value="GLK67811.1"/>
    <property type="molecule type" value="Genomic_DNA"/>
</dbReference>
<keyword evidence="3" id="KW-0472">Membrane</keyword>
<dbReference type="InterPro" id="IPR051692">
    <property type="entry name" value="OMP-like"/>
</dbReference>
<keyword evidence="4" id="KW-0998">Cell outer membrane</keyword>
<sequence length="184" mass="18868">MALSRLLIAGLVLALSSEAHAFEQSGATSSGPDPVAGPWVALRSFGFGGEAVEGEPKSLFDRIVLGVDGDVVGGGLDARLVGAGADVTPFSGIEARIGYAFDRFVAYGAAGVAFASDGFARTRERATAAGWSVGGGVETALFAGVAVKAEYLYVDLDRRSLDQSGDISLTPAGGQFRAGLNYRF</sequence>
<evidence type="ECO:0000313" key="8">
    <source>
        <dbReference type="EMBL" id="GLK67811.1"/>
    </source>
</evidence>
<evidence type="ECO:0000259" key="7">
    <source>
        <dbReference type="Pfam" id="PF13505"/>
    </source>
</evidence>
<organism evidence="8 9">
    <name type="scientific">Hansschlegelia plantiphila</name>
    <dbReference type="NCBI Taxonomy" id="374655"/>
    <lineage>
        <taxon>Bacteria</taxon>
        <taxon>Pseudomonadati</taxon>
        <taxon>Pseudomonadota</taxon>
        <taxon>Alphaproteobacteria</taxon>
        <taxon>Hyphomicrobiales</taxon>
        <taxon>Methylopilaceae</taxon>
        <taxon>Hansschlegelia</taxon>
    </lineage>
</organism>
<keyword evidence="9" id="KW-1185">Reference proteome</keyword>
<gene>
    <name evidence="8" type="ORF">GCM10008179_14490</name>
</gene>
<dbReference type="Pfam" id="PF13505">
    <property type="entry name" value="OMP_b-brl"/>
    <property type="match status" value="1"/>
</dbReference>
<reference evidence="8" key="2">
    <citation type="submission" date="2023-01" db="EMBL/GenBank/DDBJ databases">
        <authorList>
            <person name="Sun Q."/>
            <person name="Evtushenko L."/>
        </authorList>
    </citation>
    <scope>NUCLEOTIDE SEQUENCE</scope>
    <source>
        <strain evidence="8">VKM B-2347</strain>
    </source>
</reference>